<keyword evidence="2" id="KW-1133">Transmembrane helix</keyword>
<reference evidence="4" key="3">
    <citation type="submission" date="2015-06" db="UniProtKB">
        <authorList>
            <consortium name="EnsemblMetazoa"/>
        </authorList>
    </citation>
    <scope>IDENTIFICATION</scope>
</reference>
<dbReference type="EMBL" id="AMQM01003684">
    <property type="status" value="NOT_ANNOTATED_CDS"/>
    <property type="molecule type" value="Genomic_DNA"/>
</dbReference>
<organism evidence="4 5">
    <name type="scientific">Helobdella robusta</name>
    <name type="common">Californian leech</name>
    <dbReference type="NCBI Taxonomy" id="6412"/>
    <lineage>
        <taxon>Eukaryota</taxon>
        <taxon>Metazoa</taxon>
        <taxon>Spiralia</taxon>
        <taxon>Lophotrochozoa</taxon>
        <taxon>Annelida</taxon>
        <taxon>Clitellata</taxon>
        <taxon>Hirudinea</taxon>
        <taxon>Rhynchobdellida</taxon>
        <taxon>Glossiphoniidae</taxon>
        <taxon>Helobdella</taxon>
    </lineage>
</organism>
<reference evidence="3 5" key="2">
    <citation type="journal article" date="2013" name="Nature">
        <title>Insights into bilaterian evolution from three spiralian genomes.</title>
        <authorList>
            <person name="Simakov O."/>
            <person name="Marletaz F."/>
            <person name="Cho S.J."/>
            <person name="Edsinger-Gonzales E."/>
            <person name="Havlak P."/>
            <person name="Hellsten U."/>
            <person name="Kuo D.H."/>
            <person name="Larsson T."/>
            <person name="Lv J."/>
            <person name="Arendt D."/>
            <person name="Savage R."/>
            <person name="Osoegawa K."/>
            <person name="de Jong P."/>
            <person name="Grimwood J."/>
            <person name="Chapman J.A."/>
            <person name="Shapiro H."/>
            <person name="Aerts A."/>
            <person name="Otillar R.P."/>
            <person name="Terry A.Y."/>
            <person name="Boore J.L."/>
            <person name="Grigoriev I.V."/>
            <person name="Lindberg D.R."/>
            <person name="Seaver E.C."/>
            <person name="Weisblat D.A."/>
            <person name="Putnam N.H."/>
            <person name="Rokhsar D.S."/>
        </authorList>
    </citation>
    <scope>NUCLEOTIDE SEQUENCE</scope>
</reference>
<name>T1F3G2_HELRO</name>
<dbReference type="EnsemblMetazoa" id="HelroT170804">
    <property type="protein sequence ID" value="HelroP170804"/>
    <property type="gene ID" value="HelroG170804"/>
</dbReference>
<accession>T1F3G2</accession>
<feature type="transmembrane region" description="Helical" evidence="2">
    <location>
        <begin position="192"/>
        <end position="213"/>
    </location>
</feature>
<dbReference type="InParanoid" id="T1F3G2"/>
<dbReference type="HOGENOM" id="CLU_1278865_0_0_1"/>
<feature type="compositionally biased region" description="Low complexity" evidence="1">
    <location>
        <begin position="88"/>
        <end position="110"/>
    </location>
</feature>
<evidence type="ECO:0000313" key="5">
    <source>
        <dbReference type="Proteomes" id="UP000015101"/>
    </source>
</evidence>
<dbReference type="OrthoDB" id="10479260at2759"/>
<protein>
    <submittedName>
        <fullName evidence="3 4">Uncharacterized protein</fullName>
    </submittedName>
</protein>
<evidence type="ECO:0000313" key="3">
    <source>
        <dbReference type="EMBL" id="ESO06786.1"/>
    </source>
</evidence>
<dbReference type="KEGG" id="hro:HELRODRAFT_170804"/>
<keyword evidence="2" id="KW-0472">Membrane</keyword>
<dbReference type="Proteomes" id="UP000015101">
    <property type="component" value="Unassembled WGS sequence"/>
</dbReference>
<evidence type="ECO:0000256" key="1">
    <source>
        <dbReference type="SAM" id="MobiDB-lite"/>
    </source>
</evidence>
<dbReference type="RefSeq" id="XP_009014882.1">
    <property type="nucleotide sequence ID" value="XM_009016634.1"/>
</dbReference>
<proteinExistence type="predicted"/>
<evidence type="ECO:0000313" key="4">
    <source>
        <dbReference type="EnsemblMetazoa" id="HelroP170804"/>
    </source>
</evidence>
<sequence length="216" mass="24456">MKKSKHGRDDLEKNILKGHAFFVNFMERHGLADCIRYFPDSMTLSNLRSLNMNDLWNKFDVKEEKDAGRIMKIVSEAHKDDQSDSDVEYLSSSSPSGHNPLNSLSSGNNISSHHLNCNKSLTRTLSEELKYPVKLRKKSLRQQQQQQLHHHYLSNNIKHLSCSQFGLNQSPSSHAGTTNLLRLNSLGLGKSAPLLSTVQACNLILFSIIYWTGVTY</sequence>
<dbReference type="GeneID" id="20203361"/>
<dbReference type="AlphaFoldDB" id="T1F3G2"/>
<feature type="region of interest" description="Disordered" evidence="1">
    <location>
        <begin position="77"/>
        <end position="110"/>
    </location>
</feature>
<evidence type="ECO:0000256" key="2">
    <source>
        <dbReference type="SAM" id="Phobius"/>
    </source>
</evidence>
<keyword evidence="5" id="KW-1185">Reference proteome</keyword>
<dbReference type="CTD" id="20203361"/>
<dbReference type="EMBL" id="KB096275">
    <property type="protein sequence ID" value="ESO06786.1"/>
    <property type="molecule type" value="Genomic_DNA"/>
</dbReference>
<reference evidence="5" key="1">
    <citation type="submission" date="2012-12" db="EMBL/GenBank/DDBJ databases">
        <authorList>
            <person name="Hellsten U."/>
            <person name="Grimwood J."/>
            <person name="Chapman J.A."/>
            <person name="Shapiro H."/>
            <person name="Aerts A."/>
            <person name="Otillar R.P."/>
            <person name="Terry A.Y."/>
            <person name="Boore J.L."/>
            <person name="Simakov O."/>
            <person name="Marletaz F."/>
            <person name="Cho S.-J."/>
            <person name="Edsinger-Gonzales E."/>
            <person name="Havlak P."/>
            <person name="Kuo D.-H."/>
            <person name="Larsson T."/>
            <person name="Lv J."/>
            <person name="Arendt D."/>
            <person name="Savage R."/>
            <person name="Osoegawa K."/>
            <person name="de Jong P."/>
            <person name="Lindberg D.R."/>
            <person name="Seaver E.C."/>
            <person name="Weisblat D.A."/>
            <person name="Putnam N.H."/>
            <person name="Grigoriev I.V."/>
            <person name="Rokhsar D.S."/>
        </authorList>
    </citation>
    <scope>NUCLEOTIDE SEQUENCE</scope>
</reference>
<keyword evidence="2" id="KW-0812">Transmembrane</keyword>
<gene>
    <name evidence="4" type="primary">20203361</name>
    <name evidence="3" type="ORF">HELRODRAFT_170804</name>
</gene>